<gene>
    <name evidence="1" type="ORF">LCGC14_3105140</name>
</gene>
<comment type="caution">
    <text evidence="1">The sequence shown here is derived from an EMBL/GenBank/DDBJ whole genome shotgun (WGS) entry which is preliminary data.</text>
</comment>
<protein>
    <submittedName>
        <fullName evidence="1">Uncharacterized protein</fullName>
    </submittedName>
</protein>
<sequence>VLLLALNAEIAKLERSEIRFIDPTSKGRLDGLLFVRDSILDPKETD</sequence>
<evidence type="ECO:0000313" key="1">
    <source>
        <dbReference type="EMBL" id="KKK52412.1"/>
    </source>
</evidence>
<accession>A0A0F8W6R2</accession>
<reference evidence="1" key="1">
    <citation type="journal article" date="2015" name="Nature">
        <title>Complex archaea that bridge the gap between prokaryotes and eukaryotes.</title>
        <authorList>
            <person name="Spang A."/>
            <person name="Saw J.H."/>
            <person name="Jorgensen S.L."/>
            <person name="Zaremba-Niedzwiedzka K."/>
            <person name="Martijn J."/>
            <person name="Lind A.E."/>
            <person name="van Eijk R."/>
            <person name="Schleper C."/>
            <person name="Guy L."/>
            <person name="Ettema T.J."/>
        </authorList>
    </citation>
    <scope>NUCLEOTIDE SEQUENCE</scope>
</reference>
<feature type="non-terminal residue" evidence="1">
    <location>
        <position position="1"/>
    </location>
</feature>
<name>A0A0F8W6R2_9ZZZZ</name>
<dbReference type="AlphaFoldDB" id="A0A0F8W6R2"/>
<proteinExistence type="predicted"/>
<organism evidence="1">
    <name type="scientific">marine sediment metagenome</name>
    <dbReference type="NCBI Taxonomy" id="412755"/>
    <lineage>
        <taxon>unclassified sequences</taxon>
        <taxon>metagenomes</taxon>
        <taxon>ecological metagenomes</taxon>
    </lineage>
</organism>
<dbReference type="EMBL" id="LAZR01067025">
    <property type="protein sequence ID" value="KKK52412.1"/>
    <property type="molecule type" value="Genomic_DNA"/>
</dbReference>